<keyword evidence="2" id="KW-0732">Signal</keyword>
<name>A0A383TWS6_9FLAO</name>
<evidence type="ECO:0000313" key="4">
    <source>
        <dbReference type="Proteomes" id="UP000262142"/>
    </source>
</evidence>
<feature type="chain" id="PRO_5016599571" description="Oxygen tolerance" evidence="2">
    <location>
        <begin position="25"/>
        <end position="312"/>
    </location>
</feature>
<evidence type="ECO:0000313" key="3">
    <source>
        <dbReference type="EMBL" id="SZD71243.1"/>
    </source>
</evidence>
<keyword evidence="1" id="KW-0812">Transmembrane</keyword>
<dbReference type="OrthoDB" id="9807384at2"/>
<feature type="signal peptide" evidence="2">
    <location>
        <begin position="1"/>
        <end position="24"/>
    </location>
</feature>
<sequence>MMNFLVKFFKALFFLGFSLGLLQAQIQTHLEPKQILIGDTASLAITITTDARHQVNLPQVGDSLNNYLLITKTDTDTLQRGNNLNLIHRLTLTGFDPGKFIVNSLPIAINGDTIYSETQYLEIIDIPVDTIHQQIYPIKPIFDENITWWEKNKKYLWYMVFGGIILLVILLIIILYLRELRRKRYNDNIILSPYEEAMLALDKLDQQQYLRNENFYAYYSDLSFIIRQYFARRYEFEALALLKEDLPAYMFYQELISQEESEKLKQFLADADQVKFAKKSIEIVKSENYREWIEKIIHHTRPIVEEKVPNHI</sequence>
<reference evidence="3 4" key="1">
    <citation type="submission" date="2018-09" db="EMBL/GenBank/DDBJ databases">
        <authorList>
            <consortium name="Pathogen Informatics"/>
        </authorList>
    </citation>
    <scope>NUCLEOTIDE SEQUENCE [LARGE SCALE GENOMIC DNA]</scope>
    <source>
        <strain evidence="3 4">OH-22767</strain>
    </source>
</reference>
<evidence type="ECO:0000256" key="1">
    <source>
        <dbReference type="SAM" id="Phobius"/>
    </source>
</evidence>
<organism evidence="3 4">
    <name type="scientific">Candidatus Ornithobacterium hominis</name>
    <dbReference type="NCBI Taxonomy" id="2497989"/>
    <lineage>
        <taxon>Bacteria</taxon>
        <taxon>Pseudomonadati</taxon>
        <taxon>Bacteroidota</taxon>
        <taxon>Flavobacteriia</taxon>
        <taxon>Flavobacteriales</taxon>
        <taxon>Weeksellaceae</taxon>
        <taxon>Ornithobacterium</taxon>
    </lineage>
</organism>
<protein>
    <recommendedName>
        <fullName evidence="5">Oxygen tolerance</fullName>
    </recommendedName>
</protein>
<keyword evidence="1" id="KW-1133">Transmembrane helix</keyword>
<dbReference type="RefSeq" id="WP_119058871.1">
    <property type="nucleotide sequence ID" value="NZ_UNSC01000001.1"/>
</dbReference>
<dbReference type="Proteomes" id="UP000262142">
    <property type="component" value="Unassembled WGS sequence"/>
</dbReference>
<feature type="transmembrane region" description="Helical" evidence="1">
    <location>
        <begin position="155"/>
        <end position="177"/>
    </location>
</feature>
<gene>
    <name evidence="3" type="ORF">SAMEA104719789_00338</name>
</gene>
<evidence type="ECO:0008006" key="5">
    <source>
        <dbReference type="Google" id="ProtNLM"/>
    </source>
</evidence>
<keyword evidence="4" id="KW-1185">Reference proteome</keyword>
<dbReference type="EMBL" id="UNSC01000001">
    <property type="protein sequence ID" value="SZD71243.1"/>
    <property type="molecule type" value="Genomic_DNA"/>
</dbReference>
<accession>A0A383TWS6</accession>
<proteinExistence type="predicted"/>
<dbReference type="AlphaFoldDB" id="A0A383TWS6"/>
<keyword evidence="1" id="KW-0472">Membrane</keyword>
<evidence type="ECO:0000256" key="2">
    <source>
        <dbReference type="SAM" id="SignalP"/>
    </source>
</evidence>